<gene>
    <name evidence="13" type="ORF">Sant_0987</name>
</gene>
<dbReference type="GO" id="GO:0008982">
    <property type="term" value="F:protein-N(PI)-phosphohistidine-sugar phosphotransferase activity"/>
    <property type="evidence" value="ECO:0007669"/>
    <property type="project" value="InterPro"/>
</dbReference>
<evidence type="ECO:0000256" key="4">
    <source>
        <dbReference type="ARBA" id="ARBA00022597"/>
    </source>
</evidence>
<accession>W0HQE0</accession>
<dbReference type="GO" id="GO:0009401">
    <property type="term" value="P:phosphoenolpyruvate-dependent sugar phosphotransferase system"/>
    <property type="evidence" value="ECO:0007669"/>
    <property type="project" value="UniProtKB-KW"/>
</dbReference>
<evidence type="ECO:0000313" key="14">
    <source>
        <dbReference type="Proteomes" id="UP000019028"/>
    </source>
</evidence>
<dbReference type="PANTHER" id="PTHR30009:SF20">
    <property type="entry name" value="PTS SYSTEM GLUCOSE-SPECIFIC EIICB COMPONENT-RELATED"/>
    <property type="match status" value="1"/>
</dbReference>
<evidence type="ECO:0000256" key="10">
    <source>
        <dbReference type="ARBA" id="ARBA00023136"/>
    </source>
</evidence>
<dbReference type="HOGENOM" id="CLU_012312_8_4_6"/>
<dbReference type="OrthoDB" id="5689537at2"/>
<evidence type="ECO:0000256" key="3">
    <source>
        <dbReference type="ARBA" id="ARBA00022475"/>
    </source>
</evidence>
<evidence type="ECO:0000256" key="9">
    <source>
        <dbReference type="ARBA" id="ARBA00022989"/>
    </source>
</evidence>
<dbReference type="NCBIfam" id="TIGR00826">
    <property type="entry name" value="EIIB_glc"/>
    <property type="match status" value="1"/>
</dbReference>
<evidence type="ECO:0000256" key="11">
    <source>
        <dbReference type="PROSITE-ProRule" id="PRU00421"/>
    </source>
</evidence>
<keyword evidence="3" id="KW-1003">Cell membrane</keyword>
<protein>
    <submittedName>
        <fullName evidence="13">Phosphotransferase system EIIB, phosphorylation site</fullName>
    </submittedName>
</protein>
<organism evidence="13 14">
    <name type="scientific">Sodalis praecaptivus</name>
    <dbReference type="NCBI Taxonomy" id="1239307"/>
    <lineage>
        <taxon>Bacteria</taxon>
        <taxon>Pseudomonadati</taxon>
        <taxon>Pseudomonadota</taxon>
        <taxon>Gammaproteobacteria</taxon>
        <taxon>Enterobacterales</taxon>
        <taxon>Bruguierivoracaceae</taxon>
        <taxon>Sodalis</taxon>
    </lineage>
</organism>
<dbReference type="Proteomes" id="UP000019028">
    <property type="component" value="Chromosome"/>
</dbReference>
<proteinExistence type="predicted"/>
<evidence type="ECO:0000256" key="2">
    <source>
        <dbReference type="ARBA" id="ARBA00022448"/>
    </source>
</evidence>
<dbReference type="AlphaFoldDB" id="W0HQE0"/>
<keyword evidence="7" id="KW-0812">Transmembrane</keyword>
<dbReference type="Pfam" id="PF00367">
    <property type="entry name" value="PTS_EIIB"/>
    <property type="match status" value="1"/>
</dbReference>
<dbReference type="GO" id="GO:0005886">
    <property type="term" value="C:plasma membrane"/>
    <property type="evidence" value="ECO:0007669"/>
    <property type="project" value="UniProtKB-SubCell"/>
</dbReference>
<dbReference type="KEGG" id="sod:Sant_0987"/>
<keyword evidence="14" id="KW-1185">Reference proteome</keyword>
<evidence type="ECO:0000256" key="7">
    <source>
        <dbReference type="ARBA" id="ARBA00022692"/>
    </source>
</evidence>
<dbReference type="EMBL" id="CP006569">
    <property type="protein sequence ID" value="AHF76061.1"/>
    <property type="molecule type" value="Genomic_DNA"/>
</dbReference>
<dbReference type="InterPro" id="IPR018113">
    <property type="entry name" value="PTrfase_EIIB_Cys"/>
</dbReference>
<dbReference type="GO" id="GO:0090563">
    <property type="term" value="F:protein-phosphocysteine-sugar phosphotransferase activity"/>
    <property type="evidence" value="ECO:0007669"/>
    <property type="project" value="TreeGrafter"/>
</dbReference>
<dbReference type="GO" id="GO:0016301">
    <property type="term" value="F:kinase activity"/>
    <property type="evidence" value="ECO:0007669"/>
    <property type="project" value="UniProtKB-KW"/>
</dbReference>
<dbReference type="SUPFAM" id="SSF55604">
    <property type="entry name" value="Glucose permease domain IIB"/>
    <property type="match status" value="1"/>
</dbReference>
<dbReference type="RefSeq" id="WP_025421194.1">
    <property type="nucleotide sequence ID" value="NZ_CP006569.1"/>
</dbReference>
<evidence type="ECO:0000256" key="5">
    <source>
        <dbReference type="ARBA" id="ARBA00022679"/>
    </source>
</evidence>
<reference evidence="13 14" key="1">
    <citation type="journal article" date="2014" name="Genome Biol. Evol.">
        <title>Genome degeneration and adaptation in a nascent stage of symbiosis.</title>
        <authorList>
            <person name="Oakeson K.F."/>
            <person name="Gil R."/>
            <person name="Clayton A.L."/>
            <person name="Dunn D.M."/>
            <person name="von Niederhausern A.C."/>
            <person name="Hamil C."/>
            <person name="Aoyagi A."/>
            <person name="Duval B."/>
            <person name="Baca A."/>
            <person name="Silva F.J."/>
            <person name="Vallier A."/>
            <person name="Jackson D.G."/>
            <person name="Latorre A."/>
            <person name="Weiss R.B."/>
            <person name="Heddi A."/>
            <person name="Moya A."/>
            <person name="Dale C."/>
        </authorList>
    </citation>
    <scope>NUCLEOTIDE SEQUENCE [LARGE SCALE GENOMIC DNA]</scope>
    <source>
        <strain evidence="13 14">HS1</strain>
    </source>
</reference>
<dbReference type="PROSITE" id="PS01035">
    <property type="entry name" value="PTS_EIIB_TYPE_1_CYS"/>
    <property type="match status" value="1"/>
</dbReference>
<keyword evidence="5 13" id="KW-0808">Transferase</keyword>
<keyword evidence="9" id="KW-1133">Transmembrane helix</keyword>
<dbReference type="PANTHER" id="PTHR30009">
    <property type="entry name" value="CYTOCHROME C-TYPE SYNTHESIS PROTEIN AND PTS TRANSMEMBRANE COMPONENT"/>
    <property type="match status" value="1"/>
</dbReference>
<dbReference type="PROSITE" id="PS51098">
    <property type="entry name" value="PTS_EIIB_TYPE_1"/>
    <property type="match status" value="1"/>
</dbReference>
<keyword evidence="6" id="KW-0598">Phosphotransferase system</keyword>
<sequence>MLNIVEFVRFVRERMHQAQHPEPGDPDLAALIAALGGRWNIREVDACITRLRVTVKDLAKVNSGTIQSLGALGVIILGHQVQAIFGKRSDNLKRELEERFGLDETAK</sequence>
<dbReference type="InterPro" id="IPR001996">
    <property type="entry name" value="PTS_IIB_1"/>
</dbReference>
<dbReference type="InterPro" id="IPR036878">
    <property type="entry name" value="Glu_permease_IIB"/>
</dbReference>
<keyword evidence="2" id="KW-0813">Transport</keyword>
<keyword evidence="4" id="KW-0762">Sugar transport</keyword>
<dbReference type="FunFam" id="3.30.1360.60:FF:000001">
    <property type="entry name" value="PTS system glucose-specific IIBC component PtsG"/>
    <property type="match status" value="1"/>
</dbReference>
<dbReference type="InterPro" id="IPR050429">
    <property type="entry name" value="PTS_Glucose_EIICBA"/>
</dbReference>
<evidence type="ECO:0000256" key="1">
    <source>
        <dbReference type="ARBA" id="ARBA00004651"/>
    </source>
</evidence>
<name>W0HQE0_9GAMM</name>
<evidence type="ECO:0000259" key="12">
    <source>
        <dbReference type="PROSITE" id="PS51098"/>
    </source>
</evidence>
<dbReference type="CDD" id="cd00212">
    <property type="entry name" value="PTS_IIB_glc"/>
    <property type="match status" value="1"/>
</dbReference>
<keyword evidence="8" id="KW-0418">Kinase</keyword>
<dbReference type="PATRIC" id="fig|1239307.3.peg.1060"/>
<dbReference type="Gene3D" id="3.30.1360.60">
    <property type="entry name" value="Glucose permease domain IIB"/>
    <property type="match status" value="1"/>
</dbReference>
<evidence type="ECO:0000256" key="8">
    <source>
        <dbReference type="ARBA" id="ARBA00022777"/>
    </source>
</evidence>
<evidence type="ECO:0000313" key="13">
    <source>
        <dbReference type="EMBL" id="AHF76061.1"/>
    </source>
</evidence>
<feature type="domain" description="PTS EIIB type-1" evidence="12">
    <location>
        <begin position="25"/>
        <end position="106"/>
    </location>
</feature>
<evidence type="ECO:0000256" key="6">
    <source>
        <dbReference type="ARBA" id="ARBA00022683"/>
    </source>
</evidence>
<comment type="subcellular location">
    <subcellularLocation>
        <location evidence="1">Cell membrane</location>
        <topology evidence="1">Multi-pass membrane protein</topology>
    </subcellularLocation>
</comment>
<feature type="active site" description="Phosphocysteine intermediate; for EIIB activity" evidence="11">
    <location>
        <position position="47"/>
    </location>
</feature>
<keyword evidence="10" id="KW-0472">Membrane</keyword>